<dbReference type="Proteomes" id="UP001203512">
    <property type="component" value="Unassembled WGS sequence"/>
</dbReference>
<reference evidence="3 4" key="1">
    <citation type="submission" date="2022-04" db="EMBL/GenBank/DDBJ databases">
        <authorList>
            <person name="Huq M.A."/>
        </authorList>
    </citation>
    <scope>NUCLEOTIDE SEQUENCE [LARGE SCALE GENOMIC DNA]</scope>
    <source>
        <strain evidence="3 4">MAH-33</strain>
    </source>
</reference>
<dbReference type="EMBL" id="JALKHS010000021">
    <property type="protein sequence ID" value="MCK0533409.1"/>
    <property type="molecule type" value="Genomic_DNA"/>
</dbReference>
<dbReference type="Gene3D" id="3.30.2400.10">
    <property type="entry name" value="Major capsid protein gp5"/>
    <property type="match status" value="1"/>
</dbReference>
<dbReference type="NCBIfam" id="TIGR01554">
    <property type="entry name" value="major_cap_HK97"/>
    <property type="match status" value="1"/>
</dbReference>
<dbReference type="InterPro" id="IPR024455">
    <property type="entry name" value="Phage_capsid"/>
</dbReference>
<sequence length="669" mass="70352">MSKLAPALLAGTMTHALASRDSEIDQSLRRDMQIEVRAEAFDEEARTVELSFSSEEPYERWWGTEILDHADVAVRLGRLNNGGALLMDHNGRDQVGVVERAWISGRKGRAVVRFGRSARAQEVFQDVVDGIRKLVSVGYRIVEMVLAQRDGDNATYRVTDWEPYEISLVSIPADTTVGVGREGEAAPFDPRSLVKEEEDMTFGTRNAGGGAAAPAAAVVAAAGAAAAPANEQRSAVPAAPVDHTAAIASERERGATIRAMGARLNCRELADAAVADGRSVEQFVRDYEAQAGNAATIRTAETPVIGMSEREVRRYSFVRLMNAMANPQDAEAQRAAGFEMECSAAALSRGQASAKAGSLRIPLDVLRSDINGEHRDLSVGTATAGGHTVATDLLAGSFIDLLRNAMALTGLGVRILGDLNGNLAIPRQTGGATAYWVGEGAAPTESQQAFDQVALTPKTVAAFTDMSRQLLLQSSIDVEAFVRMDLAATLALALDLAGVSGSGSSNQPRGVLNTSGIGSVIGGTNGAAPSWDNIVGLETAVANVNAAMGSLGYLTNTKVRGKLKLTQKFSGTNGDPIWEKGNEMNGYNAAVSNQVSSTLTKGTASGVCSAIIFGNWADMLIGLWGGLDVLVNPYILSGTGSVRIEAFQSADIAVRHPESFAAMVDALTA</sequence>
<name>A0ABT0E203_9SPHN</name>
<accession>A0ABT0E203</accession>
<evidence type="ECO:0000313" key="3">
    <source>
        <dbReference type="EMBL" id="MCK0533409.1"/>
    </source>
</evidence>
<feature type="domain" description="Phage capsid-like C-terminal" evidence="2">
    <location>
        <begin position="385"/>
        <end position="664"/>
    </location>
</feature>
<protein>
    <submittedName>
        <fullName evidence="3">Phage major capsid protein</fullName>
    </submittedName>
</protein>
<evidence type="ECO:0000256" key="1">
    <source>
        <dbReference type="ARBA" id="ARBA00004328"/>
    </source>
</evidence>
<keyword evidence="4" id="KW-1185">Reference proteome</keyword>
<comment type="subcellular location">
    <subcellularLocation>
        <location evidence="1">Virion</location>
    </subcellularLocation>
</comment>
<dbReference type="RefSeq" id="WP_247234578.1">
    <property type="nucleotide sequence ID" value="NZ_JALKHS010000021.1"/>
</dbReference>
<evidence type="ECO:0000259" key="2">
    <source>
        <dbReference type="Pfam" id="PF05065"/>
    </source>
</evidence>
<organism evidence="3 4">
    <name type="scientific">Sphingobium agri</name>
    <dbReference type="NCBI Taxonomy" id="2933566"/>
    <lineage>
        <taxon>Bacteria</taxon>
        <taxon>Pseudomonadati</taxon>
        <taxon>Pseudomonadota</taxon>
        <taxon>Alphaproteobacteria</taxon>
        <taxon>Sphingomonadales</taxon>
        <taxon>Sphingomonadaceae</taxon>
        <taxon>Sphingobium</taxon>
    </lineage>
</organism>
<gene>
    <name evidence="3" type="ORF">MU848_17605</name>
</gene>
<proteinExistence type="predicted"/>
<comment type="caution">
    <text evidence="3">The sequence shown here is derived from an EMBL/GenBank/DDBJ whole genome shotgun (WGS) entry which is preliminary data.</text>
</comment>
<dbReference type="InterPro" id="IPR054612">
    <property type="entry name" value="Phage_capsid-like_C"/>
</dbReference>
<dbReference type="SUPFAM" id="SSF56563">
    <property type="entry name" value="Major capsid protein gp5"/>
    <property type="match status" value="1"/>
</dbReference>
<dbReference type="Pfam" id="PF05065">
    <property type="entry name" value="Phage_capsid"/>
    <property type="match status" value="1"/>
</dbReference>
<evidence type="ECO:0000313" key="4">
    <source>
        <dbReference type="Proteomes" id="UP001203512"/>
    </source>
</evidence>